<dbReference type="Proteomes" id="UP000079169">
    <property type="component" value="Unplaced"/>
</dbReference>
<dbReference type="AlphaFoldDB" id="A0A3Q0J2J6"/>
<evidence type="ECO:0000256" key="1">
    <source>
        <dbReference type="SAM" id="Coils"/>
    </source>
</evidence>
<evidence type="ECO:0000313" key="3">
    <source>
        <dbReference type="Proteomes" id="UP000079169"/>
    </source>
</evidence>
<dbReference type="GeneID" id="103513717"/>
<evidence type="ECO:0000313" key="6">
    <source>
        <dbReference type="RefSeq" id="XP_026682646.1"/>
    </source>
</evidence>
<name>A0A3Q0J2J6_DIACI</name>
<keyword evidence="3" id="KW-1185">Reference proteome</keyword>
<keyword evidence="1" id="KW-0175">Coiled coil</keyword>
<dbReference type="RefSeq" id="XP_026682645.1">
    <property type="nucleotide sequence ID" value="XM_026826844.1"/>
</dbReference>
<dbReference type="RefSeq" id="XP_026682646.1">
    <property type="nucleotide sequence ID" value="XM_026826845.1"/>
</dbReference>
<proteinExistence type="predicted"/>
<feature type="compositionally biased region" description="Basic and acidic residues" evidence="2">
    <location>
        <begin position="158"/>
        <end position="169"/>
    </location>
</feature>
<accession>A0A3Q0J2J6</accession>
<organism evidence="3 6">
    <name type="scientific">Diaphorina citri</name>
    <name type="common">Asian citrus psyllid</name>
    <dbReference type="NCBI Taxonomy" id="121845"/>
    <lineage>
        <taxon>Eukaryota</taxon>
        <taxon>Metazoa</taxon>
        <taxon>Ecdysozoa</taxon>
        <taxon>Arthropoda</taxon>
        <taxon>Hexapoda</taxon>
        <taxon>Insecta</taxon>
        <taxon>Pterygota</taxon>
        <taxon>Neoptera</taxon>
        <taxon>Paraneoptera</taxon>
        <taxon>Hemiptera</taxon>
        <taxon>Sternorrhyncha</taxon>
        <taxon>Psylloidea</taxon>
        <taxon>Psyllidae</taxon>
        <taxon>Diaphorininae</taxon>
        <taxon>Diaphorina</taxon>
    </lineage>
</organism>
<evidence type="ECO:0000313" key="5">
    <source>
        <dbReference type="RefSeq" id="XP_026682645.1"/>
    </source>
</evidence>
<gene>
    <name evidence="4 5 6" type="primary">LOC103513717</name>
</gene>
<feature type="region of interest" description="Disordered" evidence="2">
    <location>
        <begin position="151"/>
        <end position="199"/>
    </location>
</feature>
<sequence>MAKGKKKGKKGPPPPPPVEPLVFHIENFAIVETQETSLSVTPTVIQPMPDQPLSALAAQEETTCGQLRMHIEKNDQGKPEYQITYQKSGDPDPEVQEECKQRLLEGKKKVYPPPQLGYKLEEHGLPDIKATGWMKEPLTYPVLNEDIDFRKIKNKPKSKGDKLVMENPHKSAKPHQTLDKDQTTPHGAKSKSKGHEGSLGIWSSQRMLKEFMIYPAINNSPNLSNKPQTMSGSELDQDLMPYNIDALEEFIKKPFYATDNLTGKEIYVDPSQHKADDNGYYTVYDHTTGDNFVIDPPKLILLDPVTKKELVVDPRKPVGQYYAGQDEEGNPILMDTTDQQPYMYEDPVTGARLLVDQNRVKPFTVIDPRTGAEVRINPLQTDGKPYVYMDSDGVGYSVLPVMPGGTPIMYEDPESGEKAILGGPVMIRDPVTGEMKYQEGPFTMRNPQTGQSINQVGPIMKTNPDTGEVTLMSNPRYIKHPHTGELVLEPSVVYKMENGKAIPTMLDAEIEKAKELMLGKNMVWDEKLGVFLSRDAQKKLAERNQLREKMKTSASEEITGGYAAVAKTPSLDSLLDGVFSKPDRKRVKKFIEVQAEDQREMIRRLMADKKKLERSYMQNLLTQKEKRQSIFIQNLIQHFGTRLRYYDKIMFTSHVQEKLQAENEQVTNQVEEKITSENNRALDAMLIEMENEKRRLLDECNQKGTVNEFSIGCKPIDQELCDNMEYEDTNAIHRRTMEIYKNLKNTALNTFNEALLRENELIRRELKLCLDKEMNFIEKKIDELYVKICCQKYLIVT</sequence>
<evidence type="ECO:0000313" key="4">
    <source>
        <dbReference type="RefSeq" id="XP_026682644.1"/>
    </source>
</evidence>
<feature type="coiled-coil region" evidence="1">
    <location>
        <begin position="656"/>
        <end position="699"/>
    </location>
</feature>
<dbReference type="KEGG" id="dci:103513717"/>
<dbReference type="PaxDb" id="121845-A0A3Q0J2J6"/>
<dbReference type="RefSeq" id="XP_026682644.1">
    <property type="nucleotide sequence ID" value="XM_026826843.1"/>
</dbReference>
<evidence type="ECO:0000256" key="2">
    <source>
        <dbReference type="SAM" id="MobiDB-lite"/>
    </source>
</evidence>
<protein>
    <submittedName>
        <fullName evidence="4">Uncharacterized protein LOC103513717 isoform X1</fullName>
    </submittedName>
    <submittedName>
        <fullName evidence="5">Uncharacterized protein LOC103513717 isoform X2</fullName>
    </submittedName>
    <submittedName>
        <fullName evidence="6">Uncharacterized protein LOC103513717 isoform X3</fullName>
    </submittedName>
</protein>
<reference evidence="4 5" key="1">
    <citation type="submission" date="2025-04" db="UniProtKB">
        <authorList>
            <consortium name="RefSeq"/>
        </authorList>
    </citation>
    <scope>IDENTIFICATION</scope>
</reference>